<dbReference type="AlphaFoldDB" id="A0A6C1C1E6"/>
<dbReference type="Pfam" id="PF12172">
    <property type="entry name" value="zf-ChsH2"/>
    <property type="match status" value="1"/>
</dbReference>
<organism evidence="3 4">
    <name type="scientific">Streptomyces albus</name>
    <dbReference type="NCBI Taxonomy" id="1888"/>
    <lineage>
        <taxon>Bacteria</taxon>
        <taxon>Bacillati</taxon>
        <taxon>Actinomycetota</taxon>
        <taxon>Actinomycetes</taxon>
        <taxon>Kitasatosporales</taxon>
        <taxon>Streptomycetaceae</taxon>
        <taxon>Streptomyces</taxon>
    </lineage>
</organism>
<feature type="domain" description="ChsH2 C-terminal OB-fold" evidence="1">
    <location>
        <begin position="68"/>
        <end position="142"/>
    </location>
</feature>
<dbReference type="Pfam" id="PF01796">
    <property type="entry name" value="OB_ChsH2_C"/>
    <property type="match status" value="1"/>
</dbReference>
<evidence type="ECO:0000313" key="3">
    <source>
        <dbReference type="EMBL" id="TGG84678.1"/>
    </source>
</evidence>
<accession>A0A6C1C1E6</accession>
<dbReference type="Gene3D" id="6.10.30.10">
    <property type="match status" value="1"/>
</dbReference>
<evidence type="ECO:0000313" key="4">
    <source>
        <dbReference type="Proteomes" id="UP000298111"/>
    </source>
</evidence>
<reference evidence="3 4" key="1">
    <citation type="submission" date="2018-10" db="EMBL/GenBank/DDBJ databases">
        <title>Isolation of pseudouridimycin from Streptomyces albus DSM 40763.</title>
        <authorList>
            <person name="Rosenqvist P."/>
            <person name="Metsae-Ketelae M."/>
            <person name="Virta P."/>
        </authorList>
    </citation>
    <scope>NUCLEOTIDE SEQUENCE [LARGE SCALE GENOMIC DNA]</scope>
    <source>
        <strain evidence="3 4">DSM 40763</strain>
    </source>
</reference>
<dbReference type="PANTHER" id="PTHR34075:SF5">
    <property type="entry name" value="BLR3430 PROTEIN"/>
    <property type="match status" value="1"/>
</dbReference>
<evidence type="ECO:0000259" key="1">
    <source>
        <dbReference type="Pfam" id="PF01796"/>
    </source>
</evidence>
<dbReference type="SUPFAM" id="SSF50249">
    <property type="entry name" value="Nucleic acid-binding proteins"/>
    <property type="match status" value="1"/>
</dbReference>
<sequence>MSAPTAPTALTALTKDGLLLPVPDDDGAPFWSYAAAGELRVQACADCGTRRFPPRPCCPRCQSFDTEWQRMSGRGRIWSYVIAHPPLLPGYAKTAPYDVLVVELADDPAIRLVGNLVAAPDAPLGSVPAARLRIGAPVKAVFPVLGEGENRVTVVRWMLERP</sequence>
<dbReference type="Proteomes" id="UP000298111">
    <property type="component" value="Unassembled WGS sequence"/>
</dbReference>
<proteinExistence type="predicted"/>
<dbReference type="InterPro" id="IPR022002">
    <property type="entry name" value="ChsH2_Znr"/>
</dbReference>
<dbReference type="InterPro" id="IPR002878">
    <property type="entry name" value="ChsH2_C"/>
</dbReference>
<dbReference type="PANTHER" id="PTHR34075">
    <property type="entry name" value="BLR3430 PROTEIN"/>
    <property type="match status" value="1"/>
</dbReference>
<feature type="domain" description="ChsH2 rubredoxin-like zinc ribbon" evidence="2">
    <location>
        <begin position="31"/>
        <end position="67"/>
    </location>
</feature>
<comment type="caution">
    <text evidence="3">The sequence shown here is derived from an EMBL/GenBank/DDBJ whole genome shotgun (WGS) entry which is preliminary data.</text>
</comment>
<dbReference type="RefSeq" id="WP_016472514.1">
    <property type="nucleotide sequence ID" value="NZ_CP048875.1"/>
</dbReference>
<evidence type="ECO:0000259" key="2">
    <source>
        <dbReference type="Pfam" id="PF12172"/>
    </source>
</evidence>
<name>A0A6C1C1E6_9ACTN</name>
<gene>
    <name evidence="3" type="ORF">D8771_12605</name>
</gene>
<protein>
    <submittedName>
        <fullName evidence="3">Uncharacterized protein</fullName>
    </submittedName>
</protein>
<dbReference type="GeneID" id="75183035"/>
<dbReference type="EMBL" id="RCIY01000046">
    <property type="protein sequence ID" value="TGG84678.1"/>
    <property type="molecule type" value="Genomic_DNA"/>
</dbReference>
<dbReference type="InterPro" id="IPR052513">
    <property type="entry name" value="Thioester_dehydratase-like"/>
</dbReference>
<dbReference type="InterPro" id="IPR012340">
    <property type="entry name" value="NA-bd_OB-fold"/>
</dbReference>